<name>A0A7G1G648_9BACT</name>
<keyword evidence="2" id="KW-1185">Reference proteome</keyword>
<gene>
    <name evidence="1" type="ORF">OSSY52_20520</name>
</gene>
<dbReference type="KEGG" id="ocy:OSSY52_20520"/>
<evidence type="ECO:0000313" key="1">
    <source>
        <dbReference type="EMBL" id="BBE31911.1"/>
    </source>
</evidence>
<proteinExistence type="predicted"/>
<protein>
    <recommendedName>
        <fullName evidence="3">RloB domain-containing protein</fullName>
    </recommendedName>
</protein>
<dbReference type="InterPro" id="IPR025591">
    <property type="entry name" value="RloB"/>
</dbReference>
<organism evidence="1 2">
    <name type="scientific">Tepiditoga spiralis</name>
    <dbReference type="NCBI Taxonomy" id="2108365"/>
    <lineage>
        <taxon>Bacteria</taxon>
        <taxon>Thermotogati</taxon>
        <taxon>Thermotogota</taxon>
        <taxon>Thermotogae</taxon>
        <taxon>Petrotogales</taxon>
        <taxon>Petrotogaceae</taxon>
        <taxon>Tepiditoga</taxon>
    </lineage>
</organism>
<evidence type="ECO:0008006" key="3">
    <source>
        <dbReference type="Google" id="ProtNLM"/>
    </source>
</evidence>
<evidence type="ECO:0000313" key="2">
    <source>
        <dbReference type="Proteomes" id="UP000516361"/>
    </source>
</evidence>
<dbReference type="Pfam" id="PF13707">
    <property type="entry name" value="RloB"/>
    <property type="match status" value="1"/>
</dbReference>
<dbReference type="EMBL" id="AP018712">
    <property type="protein sequence ID" value="BBE31911.1"/>
    <property type="molecule type" value="Genomic_DNA"/>
</dbReference>
<dbReference type="InParanoid" id="A0A7G1G648"/>
<sequence length="229" mass="27799">MSSRKRKKRIRKENIRNENIVRYLIACEGKETEVNYFEGIKKKFEEKGLLRRDSTVFDLKKYNFEIKGVERGTDELLKEVNRYINRNSNIYDNIWLVFDKDNFSDESFNYTIEQSKNNGYSVAWSNKCFELWFLLYFEYNDSNLNCKNYIEKLDTNVKKNINEKGYKKNRKDMFEILERYSGWKKAYKNAEKLVNKFKNEKSYAKKAPYTTVYYLVKELCEIIEKQDKK</sequence>
<dbReference type="Proteomes" id="UP000516361">
    <property type="component" value="Chromosome"/>
</dbReference>
<dbReference type="RefSeq" id="WP_190614771.1">
    <property type="nucleotide sequence ID" value="NZ_AP018712.1"/>
</dbReference>
<reference evidence="1 2" key="1">
    <citation type="submission" date="2018-06" db="EMBL/GenBank/DDBJ databases">
        <title>Genome sequencing of Oceanotoga sp. sy52.</title>
        <authorList>
            <person name="Mori K."/>
        </authorList>
    </citation>
    <scope>NUCLEOTIDE SEQUENCE [LARGE SCALE GENOMIC DNA]</scope>
    <source>
        <strain evidence="2">sy52</strain>
    </source>
</reference>
<accession>A0A7G1G648</accession>
<dbReference type="AlphaFoldDB" id="A0A7G1G648"/>